<gene>
    <name evidence="1" type="ORF">NMY3_02809</name>
</gene>
<keyword evidence="2" id="KW-1185">Reference proteome</keyword>
<name>A0A654M3I6_9ARCH</name>
<sequence>MLITNILVKRLMNKQLFILFCTLSILSFGIAFTSFSNQVFAQLLPSLSKDGAGFGFTDALKNQTSQASNNSMNIIDQANNALKNSPLNIIDQANNALKNSPLNIIDQANNALKNSPLNIIDQANNALRDKTGQASNNSTGAIDQAAIKKLENIYSLTNTVGMSMVNGIKVNDIVVGENNVTATLNYQATQNDTGKSPLPVTVIVTKLPVENLTKLVIFAAESSKMASTLSSGSGSVESLIEKTKLTPDTLNLALNSLDLIKNLQSGVASTSLSSLDNSQKITVQTPGGLASSFSTAPNEFVTVMVVPSMGMEPLPPNILSIFSK</sequence>
<evidence type="ECO:0000313" key="2">
    <source>
        <dbReference type="Proteomes" id="UP000058925"/>
    </source>
</evidence>
<protein>
    <submittedName>
        <fullName evidence="1">Uncharacterized protein</fullName>
    </submittedName>
</protein>
<organism evidence="1 2">
    <name type="scientific">Candidatus Nitrosocosmicus oleophilus</name>
    <dbReference type="NCBI Taxonomy" id="1353260"/>
    <lineage>
        <taxon>Archaea</taxon>
        <taxon>Nitrososphaerota</taxon>
        <taxon>Nitrososphaeria</taxon>
        <taxon>Nitrososphaerales</taxon>
        <taxon>Nitrososphaeraceae</taxon>
        <taxon>Candidatus Nitrosocosmicus</taxon>
    </lineage>
</organism>
<reference evidence="2" key="1">
    <citation type="submission" date="2015-10" db="EMBL/GenBank/DDBJ databases">
        <title>Niche specialization of a soil ammonia-oxidizing archaeon, Candidatus Nitrosocosmicus oleophilus.</title>
        <authorList>
            <person name="Jung M.-Y."/>
            <person name="Rhee S.-K."/>
        </authorList>
    </citation>
    <scope>NUCLEOTIDE SEQUENCE [LARGE SCALE GENOMIC DNA]</scope>
    <source>
        <strain evidence="2">MY3</strain>
    </source>
</reference>
<proteinExistence type="predicted"/>
<accession>A0A654M3I6</accession>
<dbReference type="AlphaFoldDB" id="A0A654M3I6"/>
<evidence type="ECO:0000313" key="1">
    <source>
        <dbReference type="EMBL" id="ALI36999.1"/>
    </source>
</evidence>
<dbReference type="Proteomes" id="UP000058925">
    <property type="component" value="Chromosome"/>
</dbReference>
<dbReference type="EMBL" id="CP012850">
    <property type="protein sequence ID" value="ALI36999.1"/>
    <property type="molecule type" value="Genomic_DNA"/>
</dbReference>
<dbReference type="KEGG" id="taa:NMY3_02809"/>